<dbReference type="RefSeq" id="WP_179430937.1">
    <property type="nucleotide sequence ID" value="NZ_BAABLC010000005.1"/>
</dbReference>
<comment type="caution">
    <text evidence="3">The sequence shown here is derived from an EMBL/GenBank/DDBJ whole genome shotgun (WGS) entry which is preliminary data.</text>
</comment>
<dbReference type="AlphaFoldDB" id="A0A7Y9JMD8"/>
<gene>
    <name evidence="3" type="ORF">BKA02_000478</name>
</gene>
<accession>A0A7Y9JMD8</accession>
<dbReference type="Proteomes" id="UP000552045">
    <property type="component" value="Unassembled WGS sequence"/>
</dbReference>
<sequence>MNRRIIALTVTTAAVFGLAACSSAPAADTDEKKGTDTSTSSPSTGSDSDAAPADQSVNEACEDVQKAIADAGSQFQSLDFEAAMADPQATVDQFKTAADGIGQAVSAAGNDEVRAAGEAVHSGYVKLADILQKALIEQDTSVMADLSSVQTELTESAQNFAEVCTAG</sequence>
<dbReference type="PROSITE" id="PS51257">
    <property type="entry name" value="PROKAR_LIPOPROTEIN"/>
    <property type="match status" value="1"/>
</dbReference>
<keyword evidence="4" id="KW-1185">Reference proteome</keyword>
<protein>
    <submittedName>
        <fullName evidence="3">Uncharacterized protein</fullName>
    </submittedName>
</protein>
<name>A0A7Y9JMD8_9MICO</name>
<evidence type="ECO:0000256" key="1">
    <source>
        <dbReference type="SAM" id="MobiDB-lite"/>
    </source>
</evidence>
<feature type="compositionally biased region" description="Low complexity" evidence="1">
    <location>
        <begin position="36"/>
        <end position="54"/>
    </location>
</feature>
<organism evidence="3 4">
    <name type="scientific">Microbacterium pseudoresistens</name>
    <dbReference type="NCBI Taxonomy" id="640634"/>
    <lineage>
        <taxon>Bacteria</taxon>
        <taxon>Bacillati</taxon>
        <taxon>Actinomycetota</taxon>
        <taxon>Actinomycetes</taxon>
        <taxon>Micrococcales</taxon>
        <taxon>Microbacteriaceae</taxon>
        <taxon>Microbacterium</taxon>
    </lineage>
</organism>
<evidence type="ECO:0000313" key="3">
    <source>
        <dbReference type="EMBL" id="NYD53423.1"/>
    </source>
</evidence>
<evidence type="ECO:0000313" key="4">
    <source>
        <dbReference type="Proteomes" id="UP000552045"/>
    </source>
</evidence>
<feature type="chain" id="PRO_5031134386" evidence="2">
    <location>
        <begin position="27"/>
        <end position="167"/>
    </location>
</feature>
<dbReference type="EMBL" id="JACCBH010000001">
    <property type="protein sequence ID" value="NYD53423.1"/>
    <property type="molecule type" value="Genomic_DNA"/>
</dbReference>
<proteinExistence type="predicted"/>
<feature type="signal peptide" evidence="2">
    <location>
        <begin position="1"/>
        <end position="26"/>
    </location>
</feature>
<reference evidence="3 4" key="1">
    <citation type="submission" date="2020-07" db="EMBL/GenBank/DDBJ databases">
        <title>Sequencing the genomes of 1000 actinobacteria strains.</title>
        <authorList>
            <person name="Klenk H.-P."/>
        </authorList>
    </citation>
    <scope>NUCLEOTIDE SEQUENCE [LARGE SCALE GENOMIC DNA]</scope>
    <source>
        <strain evidence="3 4">DSM 22185</strain>
    </source>
</reference>
<evidence type="ECO:0000256" key="2">
    <source>
        <dbReference type="SAM" id="SignalP"/>
    </source>
</evidence>
<feature type="region of interest" description="Disordered" evidence="1">
    <location>
        <begin position="25"/>
        <end position="58"/>
    </location>
</feature>
<keyword evidence="2" id="KW-0732">Signal</keyword>